<evidence type="ECO:0000313" key="9">
    <source>
        <dbReference type="EMBL" id="MFE4106339.1"/>
    </source>
</evidence>
<feature type="transmembrane region" description="Helical" evidence="7">
    <location>
        <begin position="121"/>
        <end position="140"/>
    </location>
</feature>
<evidence type="ECO:0000256" key="1">
    <source>
        <dbReference type="ARBA" id="ARBA00004651"/>
    </source>
</evidence>
<keyword evidence="4 7" id="KW-0812">Transmembrane</keyword>
<evidence type="ECO:0000259" key="8">
    <source>
        <dbReference type="Pfam" id="PF00892"/>
    </source>
</evidence>
<comment type="subcellular location">
    <subcellularLocation>
        <location evidence="1">Cell membrane</location>
        <topology evidence="1">Multi-pass membrane protein</topology>
    </subcellularLocation>
</comment>
<dbReference type="InterPro" id="IPR051258">
    <property type="entry name" value="Diverse_Substrate_Transporter"/>
</dbReference>
<evidence type="ECO:0000313" key="10">
    <source>
        <dbReference type="Proteomes" id="UP001600165"/>
    </source>
</evidence>
<dbReference type="InterPro" id="IPR037185">
    <property type="entry name" value="EmrE-like"/>
</dbReference>
<evidence type="ECO:0000256" key="7">
    <source>
        <dbReference type="SAM" id="Phobius"/>
    </source>
</evidence>
<evidence type="ECO:0000256" key="2">
    <source>
        <dbReference type="ARBA" id="ARBA00007362"/>
    </source>
</evidence>
<dbReference type="PANTHER" id="PTHR42920">
    <property type="entry name" value="OS03G0707200 PROTEIN-RELATED"/>
    <property type="match status" value="1"/>
</dbReference>
<protein>
    <submittedName>
        <fullName evidence="9">DMT family transporter</fullName>
    </submittedName>
</protein>
<name>A0ABW6IDT4_9CYAN</name>
<proteinExistence type="inferred from homology"/>
<feature type="transmembrane region" description="Helical" evidence="7">
    <location>
        <begin position="96"/>
        <end position="114"/>
    </location>
</feature>
<dbReference type="Pfam" id="PF00892">
    <property type="entry name" value="EamA"/>
    <property type="match status" value="2"/>
</dbReference>
<feature type="transmembrane region" description="Helical" evidence="7">
    <location>
        <begin position="177"/>
        <end position="196"/>
    </location>
</feature>
<accession>A0ABW6IDT4</accession>
<feature type="domain" description="EamA" evidence="8">
    <location>
        <begin position="14"/>
        <end position="114"/>
    </location>
</feature>
<comment type="caution">
    <text evidence="9">The sequence shown here is derived from an EMBL/GenBank/DDBJ whole genome shotgun (WGS) entry which is preliminary data.</text>
</comment>
<dbReference type="SUPFAM" id="SSF103481">
    <property type="entry name" value="Multidrug resistance efflux transporter EmrE"/>
    <property type="match status" value="1"/>
</dbReference>
<gene>
    <name evidence="9" type="ORF">ACFVKH_08635</name>
</gene>
<dbReference type="PANTHER" id="PTHR42920:SF5">
    <property type="entry name" value="EAMA DOMAIN-CONTAINING PROTEIN"/>
    <property type="match status" value="1"/>
</dbReference>
<dbReference type="EMBL" id="JBHZOL010000062">
    <property type="protein sequence ID" value="MFE4106339.1"/>
    <property type="molecule type" value="Genomic_DNA"/>
</dbReference>
<dbReference type="Proteomes" id="UP001600165">
    <property type="component" value="Unassembled WGS sequence"/>
</dbReference>
<sequence length="286" mass="29856">MNGIKRGMIAFPESLALLAMVSNQLGAAIAKSLFNDIDPIGMVCLRTGLGALFLLAFYRPNLRQYSASDYRLLIAFGAVLGALSYCFYAALALLPIGIAVTLEFLGPLGVAIATSRRWLDGIWVLLAGMGIVLLSPLAGGTALNPVGVMMALLAAVFWGTYIVFSNQVGHRFAGGEGLALSLAVASLLLLPLGWAASGSALLQPSVLVVGGVVALLSSVVLYSLEMEALRHLPMTVFGVLMSLEPAIGAVLAFWLLGETLTLQMMAAIALVAIAAAGSSRFKPFKT</sequence>
<keyword evidence="5 7" id="KW-1133">Transmembrane helix</keyword>
<evidence type="ECO:0000256" key="6">
    <source>
        <dbReference type="ARBA" id="ARBA00023136"/>
    </source>
</evidence>
<evidence type="ECO:0000256" key="4">
    <source>
        <dbReference type="ARBA" id="ARBA00022692"/>
    </source>
</evidence>
<dbReference type="RefSeq" id="WP_377964001.1">
    <property type="nucleotide sequence ID" value="NZ_JBHZOL010000062.1"/>
</dbReference>
<feature type="transmembrane region" description="Helical" evidence="7">
    <location>
        <begin position="262"/>
        <end position="281"/>
    </location>
</feature>
<dbReference type="InterPro" id="IPR000620">
    <property type="entry name" value="EamA_dom"/>
</dbReference>
<feature type="transmembrane region" description="Helical" evidence="7">
    <location>
        <begin position="70"/>
        <end position="90"/>
    </location>
</feature>
<reference evidence="9 10" key="1">
    <citation type="submission" date="2024-10" db="EMBL/GenBank/DDBJ databases">
        <authorList>
            <person name="Ratan Roy A."/>
            <person name="Morales Sandoval P.H."/>
            <person name="De Los Santos Villalobos S."/>
            <person name="Chakraborty S."/>
            <person name="Mukherjee J."/>
        </authorList>
    </citation>
    <scope>NUCLEOTIDE SEQUENCE [LARGE SCALE GENOMIC DNA]</scope>
    <source>
        <strain evidence="9 10">S1</strain>
    </source>
</reference>
<keyword evidence="3" id="KW-1003">Cell membrane</keyword>
<keyword evidence="10" id="KW-1185">Reference proteome</keyword>
<feature type="transmembrane region" description="Helical" evidence="7">
    <location>
        <begin position="236"/>
        <end position="256"/>
    </location>
</feature>
<evidence type="ECO:0000256" key="5">
    <source>
        <dbReference type="ARBA" id="ARBA00022989"/>
    </source>
</evidence>
<feature type="transmembrane region" description="Helical" evidence="7">
    <location>
        <begin position="202"/>
        <end position="224"/>
    </location>
</feature>
<feature type="transmembrane region" description="Helical" evidence="7">
    <location>
        <begin position="40"/>
        <end position="58"/>
    </location>
</feature>
<keyword evidence="6 7" id="KW-0472">Membrane</keyword>
<feature type="domain" description="EamA" evidence="8">
    <location>
        <begin position="147"/>
        <end position="278"/>
    </location>
</feature>
<organism evidence="9 10">
    <name type="scientific">Almyronema epifaneia S1</name>
    <dbReference type="NCBI Taxonomy" id="2991925"/>
    <lineage>
        <taxon>Bacteria</taxon>
        <taxon>Bacillati</taxon>
        <taxon>Cyanobacteriota</taxon>
        <taxon>Cyanophyceae</taxon>
        <taxon>Nodosilineales</taxon>
        <taxon>Nodosilineaceae</taxon>
        <taxon>Almyronema</taxon>
        <taxon>Almyronema epifaneia</taxon>
    </lineage>
</organism>
<feature type="transmembrane region" description="Helical" evidence="7">
    <location>
        <begin position="146"/>
        <end position="165"/>
    </location>
</feature>
<comment type="similarity">
    <text evidence="2">Belongs to the EamA transporter family.</text>
</comment>
<evidence type="ECO:0000256" key="3">
    <source>
        <dbReference type="ARBA" id="ARBA00022475"/>
    </source>
</evidence>